<keyword evidence="3" id="KW-1003">Cell membrane</keyword>
<keyword evidence="6 7" id="KW-0472">Membrane</keyword>
<dbReference type="InterPro" id="IPR018076">
    <property type="entry name" value="T2SS_GspF_dom"/>
</dbReference>
<keyword evidence="4 7" id="KW-0812">Transmembrane</keyword>
<feature type="domain" description="Type II secretion system protein GspF" evidence="8">
    <location>
        <begin position="1"/>
        <end position="63"/>
    </location>
</feature>
<keyword evidence="5 7" id="KW-1133">Transmembrane helix</keyword>
<gene>
    <name evidence="9" type="ORF">A2576_03760</name>
</gene>
<dbReference type="InterPro" id="IPR003004">
    <property type="entry name" value="GspF/PilC"/>
</dbReference>
<proteinExistence type="inferred from homology"/>
<evidence type="ECO:0000256" key="4">
    <source>
        <dbReference type="ARBA" id="ARBA00022692"/>
    </source>
</evidence>
<comment type="subcellular location">
    <subcellularLocation>
        <location evidence="1">Cell membrane</location>
        <topology evidence="1">Multi-pass membrane protein</topology>
    </subcellularLocation>
</comment>
<sequence length="71" mass="7770">MVGQMIAVGEETGKLDEVLYKLSVYFESESEQKVKGLTTAIEPVILMILAVGVGFLMYAVVMPIYGITNKI</sequence>
<protein>
    <recommendedName>
        <fullName evidence="8">Type II secretion system protein GspF domain-containing protein</fullName>
    </recommendedName>
</protein>
<evidence type="ECO:0000256" key="3">
    <source>
        <dbReference type="ARBA" id="ARBA00022475"/>
    </source>
</evidence>
<dbReference type="InterPro" id="IPR042094">
    <property type="entry name" value="T2SS_GspF_sf"/>
</dbReference>
<evidence type="ECO:0000256" key="7">
    <source>
        <dbReference type="SAM" id="Phobius"/>
    </source>
</evidence>
<accession>A0A1F5A3E5</accession>
<evidence type="ECO:0000313" key="10">
    <source>
        <dbReference type="Proteomes" id="UP000178579"/>
    </source>
</evidence>
<evidence type="ECO:0000259" key="8">
    <source>
        <dbReference type="Pfam" id="PF00482"/>
    </source>
</evidence>
<dbReference type="Pfam" id="PF00482">
    <property type="entry name" value="T2SSF"/>
    <property type="match status" value="1"/>
</dbReference>
<dbReference type="Gene3D" id="1.20.81.30">
    <property type="entry name" value="Type II secretion system (T2SS), domain F"/>
    <property type="match status" value="1"/>
</dbReference>
<evidence type="ECO:0000256" key="1">
    <source>
        <dbReference type="ARBA" id="ARBA00004651"/>
    </source>
</evidence>
<dbReference type="PANTHER" id="PTHR30012:SF0">
    <property type="entry name" value="TYPE II SECRETION SYSTEM PROTEIN F-RELATED"/>
    <property type="match status" value="1"/>
</dbReference>
<dbReference type="Proteomes" id="UP000178579">
    <property type="component" value="Unassembled WGS sequence"/>
</dbReference>
<comment type="caution">
    <text evidence="9">The sequence shown here is derived from an EMBL/GenBank/DDBJ whole genome shotgun (WGS) entry which is preliminary data.</text>
</comment>
<evidence type="ECO:0000256" key="2">
    <source>
        <dbReference type="ARBA" id="ARBA00005745"/>
    </source>
</evidence>
<dbReference type="PANTHER" id="PTHR30012">
    <property type="entry name" value="GENERAL SECRETION PATHWAY PROTEIN"/>
    <property type="match status" value="1"/>
</dbReference>
<evidence type="ECO:0000313" key="9">
    <source>
        <dbReference type="EMBL" id="OGD12878.1"/>
    </source>
</evidence>
<comment type="similarity">
    <text evidence="2">Belongs to the GSP F family.</text>
</comment>
<evidence type="ECO:0000256" key="6">
    <source>
        <dbReference type="ARBA" id="ARBA00023136"/>
    </source>
</evidence>
<dbReference type="AlphaFoldDB" id="A0A1F5A3E5"/>
<dbReference type="EMBL" id="MEXV01000009">
    <property type="protein sequence ID" value="OGD12878.1"/>
    <property type="molecule type" value="Genomic_DNA"/>
</dbReference>
<reference evidence="9 10" key="1">
    <citation type="journal article" date="2016" name="Nat. Commun.">
        <title>Thousands of microbial genomes shed light on interconnected biogeochemical processes in an aquifer system.</title>
        <authorList>
            <person name="Anantharaman K."/>
            <person name="Brown C.T."/>
            <person name="Hug L.A."/>
            <person name="Sharon I."/>
            <person name="Castelle C.J."/>
            <person name="Probst A.J."/>
            <person name="Thomas B.C."/>
            <person name="Singh A."/>
            <person name="Wilkins M.J."/>
            <person name="Karaoz U."/>
            <person name="Brodie E.L."/>
            <person name="Williams K.H."/>
            <person name="Hubbard S.S."/>
            <person name="Banfield J.F."/>
        </authorList>
    </citation>
    <scope>NUCLEOTIDE SEQUENCE [LARGE SCALE GENOMIC DNA]</scope>
</reference>
<dbReference type="GO" id="GO:0005886">
    <property type="term" value="C:plasma membrane"/>
    <property type="evidence" value="ECO:0007669"/>
    <property type="project" value="UniProtKB-SubCell"/>
</dbReference>
<organism evidence="9 10">
    <name type="scientific">Candidatus Amesbacteria bacterium RIFOXYD1_FULL_47_9</name>
    <dbReference type="NCBI Taxonomy" id="1797267"/>
    <lineage>
        <taxon>Bacteria</taxon>
        <taxon>Candidatus Amesiibacteriota</taxon>
    </lineage>
</organism>
<feature type="transmembrane region" description="Helical" evidence="7">
    <location>
        <begin position="44"/>
        <end position="67"/>
    </location>
</feature>
<evidence type="ECO:0000256" key="5">
    <source>
        <dbReference type="ARBA" id="ARBA00022989"/>
    </source>
</evidence>
<name>A0A1F5A3E5_9BACT</name>